<dbReference type="PANTHER" id="PTHR11733:SF211">
    <property type="entry name" value="OLIGOPEPTIDASE LIPOPROTEIN M13 FAMILY"/>
    <property type="match status" value="1"/>
</dbReference>
<dbReference type="SUPFAM" id="SSF55486">
    <property type="entry name" value="Metalloproteases ('zincins'), catalytic domain"/>
    <property type="match status" value="1"/>
</dbReference>
<dbReference type="Proteomes" id="UP000321124">
    <property type="component" value="Chromosome"/>
</dbReference>
<evidence type="ECO:0000313" key="9">
    <source>
        <dbReference type="EMBL" id="QDZ89570.1"/>
    </source>
</evidence>
<feature type="domain" description="Peptidase M13 N-terminal" evidence="8">
    <location>
        <begin position="68"/>
        <end position="455"/>
    </location>
</feature>
<organism evidence="9 10">
    <name type="scientific">Shewanella decolorationis</name>
    <dbReference type="NCBI Taxonomy" id="256839"/>
    <lineage>
        <taxon>Bacteria</taxon>
        <taxon>Pseudomonadati</taxon>
        <taxon>Pseudomonadota</taxon>
        <taxon>Gammaproteobacteria</taxon>
        <taxon>Alteromonadales</taxon>
        <taxon>Shewanellaceae</taxon>
        <taxon>Shewanella</taxon>
    </lineage>
</organism>
<keyword evidence="3" id="KW-0479">Metal-binding</keyword>
<evidence type="ECO:0000259" key="7">
    <source>
        <dbReference type="Pfam" id="PF01431"/>
    </source>
</evidence>
<keyword evidence="5" id="KW-0862">Zinc</keyword>
<keyword evidence="6" id="KW-0482">Metalloprotease</keyword>
<gene>
    <name evidence="9" type="ORF">D0436_03325</name>
</gene>
<evidence type="ECO:0000256" key="1">
    <source>
        <dbReference type="ARBA" id="ARBA00001947"/>
    </source>
</evidence>
<dbReference type="InterPro" id="IPR024079">
    <property type="entry name" value="MetalloPept_cat_dom_sf"/>
</dbReference>
<accession>A0A5B8QSF1</accession>
<dbReference type="InterPro" id="IPR000718">
    <property type="entry name" value="Peptidase_M13"/>
</dbReference>
<dbReference type="EMBL" id="CP031775">
    <property type="protein sequence ID" value="QDZ89570.1"/>
    <property type="molecule type" value="Genomic_DNA"/>
</dbReference>
<reference evidence="9 10" key="1">
    <citation type="journal article" date="2019" name="Ecotoxicol. Environ. Saf.">
        <title>Microbial characterization of heavy metal resistant bacterial strains isolated from an electroplating wastewater treatment plant.</title>
        <authorList>
            <person name="Cai X."/>
            <person name="Zheng X."/>
            <person name="Zhang D."/>
            <person name="Iqbal W."/>
            <person name="Liu C."/>
            <person name="Yang B."/>
            <person name="Zhao X."/>
            <person name="Lu X."/>
            <person name="Mao Y."/>
        </authorList>
    </citation>
    <scope>NUCLEOTIDE SEQUENCE [LARGE SCALE GENOMIC DNA]</scope>
    <source>
        <strain evidence="9 10">Ni1-3</strain>
    </source>
</reference>
<dbReference type="PROSITE" id="PS51885">
    <property type="entry name" value="NEPRILYSIN"/>
    <property type="match status" value="1"/>
</dbReference>
<dbReference type="GO" id="GO:0004222">
    <property type="term" value="F:metalloendopeptidase activity"/>
    <property type="evidence" value="ECO:0007669"/>
    <property type="project" value="InterPro"/>
</dbReference>
<evidence type="ECO:0000256" key="4">
    <source>
        <dbReference type="ARBA" id="ARBA00022801"/>
    </source>
</evidence>
<evidence type="ECO:0000256" key="3">
    <source>
        <dbReference type="ARBA" id="ARBA00022723"/>
    </source>
</evidence>
<comment type="cofactor">
    <cofactor evidence="1">
        <name>Zn(2+)</name>
        <dbReference type="ChEBI" id="CHEBI:29105"/>
    </cofactor>
</comment>
<evidence type="ECO:0000313" key="10">
    <source>
        <dbReference type="Proteomes" id="UP000321124"/>
    </source>
</evidence>
<evidence type="ECO:0000256" key="5">
    <source>
        <dbReference type="ARBA" id="ARBA00022833"/>
    </source>
</evidence>
<proteinExistence type="predicted"/>
<dbReference type="Pfam" id="PF05649">
    <property type="entry name" value="Peptidase_M13_N"/>
    <property type="match status" value="1"/>
</dbReference>
<dbReference type="RefSeq" id="WP_208661402.1">
    <property type="nucleotide sequence ID" value="NZ_CP031775.2"/>
</dbReference>
<evidence type="ECO:0000256" key="6">
    <source>
        <dbReference type="ARBA" id="ARBA00023049"/>
    </source>
</evidence>
<feature type="domain" description="Peptidase M13 C-terminal" evidence="7">
    <location>
        <begin position="507"/>
        <end position="707"/>
    </location>
</feature>
<evidence type="ECO:0000259" key="8">
    <source>
        <dbReference type="Pfam" id="PF05649"/>
    </source>
</evidence>
<dbReference type="KEGG" id="sdeo:D0436_03325"/>
<dbReference type="CDD" id="cd08662">
    <property type="entry name" value="M13"/>
    <property type="match status" value="1"/>
</dbReference>
<dbReference type="Gene3D" id="1.10.1380.10">
    <property type="entry name" value="Neutral endopeptidase , domain2"/>
    <property type="match status" value="1"/>
</dbReference>
<dbReference type="Gene3D" id="3.40.390.10">
    <property type="entry name" value="Collagenase (Catalytic Domain)"/>
    <property type="match status" value="1"/>
</dbReference>
<dbReference type="Pfam" id="PF01431">
    <property type="entry name" value="Peptidase_M13"/>
    <property type="match status" value="1"/>
</dbReference>
<sequence length="710" mass="76641">MSDRLIPAILLSTTVLTGLTACGDNTKETAAAASDHAAKVQTSAAPAASQPATSIGINLAAMSPKVKPGDDFYTYANGEWMKTTEIPADRSSTGAFLVAFQETEKHKTSLIADLVKAEHAAGSDDARIADFYKAYTNTAAIDAAGMKPMEADLARYQAIADKQALSAALGANLRADVDPLNATDFFTENLFGIFVTQGLATPGEVLPYILQGGLGLPEREYYLSDDPKMVEIRTAYRAYIETLLTDAGISDAAARADRIFALEHKIASAHASREDSEDFTKASGVWSRADFDAKAPGIDWTAFLEAAQLGKQDRFAAYHASAITNLSALVASEPLDAWKDWLVFHHINSHADVLPSAIDNASFAFNGTKLSGTPEQRSRDKRALSALDEYLGDAVGRAYAEHYFPASAKAEVSAMVDNIVTAFGKRVEKLEWMDPSTKQEALAKVATIAVGVGYPDKWRNYDAYAVSPTNAYANAINGEKVEYAHQLAKIGKPMDKGEWWMTPQVVNAVNLPVQNALNFPAGILQPPFFDAKADAGYNYGAIGAVIGHEISHSFDNNGAAFDSTGAMRNWWTPADFAQFAKQGEALAKQFDTYAPFPDLHVNGKLTLGENIADVAGLAAALDAYHASLNGKPAPVIDGFTGDQRFFIGFAQTWATKMRDEALRARVATDGHAPGMYRALTVRNLDAWYTAFDVKPGDKLYLAPEDRVKIW</sequence>
<dbReference type="GO" id="GO:0005886">
    <property type="term" value="C:plasma membrane"/>
    <property type="evidence" value="ECO:0007669"/>
    <property type="project" value="TreeGrafter"/>
</dbReference>
<dbReference type="InterPro" id="IPR042089">
    <property type="entry name" value="Peptidase_M13_dom_2"/>
</dbReference>
<dbReference type="InterPro" id="IPR008753">
    <property type="entry name" value="Peptidase_M13_N"/>
</dbReference>
<dbReference type="AlphaFoldDB" id="A0A5B8QSF1"/>
<protein>
    <submittedName>
        <fullName evidence="9">M13 family metallopeptidase</fullName>
    </submittedName>
</protein>
<keyword evidence="4" id="KW-0378">Hydrolase</keyword>
<dbReference type="PRINTS" id="PR00786">
    <property type="entry name" value="NEPRILYSIN"/>
</dbReference>
<dbReference type="GO" id="GO:0046872">
    <property type="term" value="F:metal ion binding"/>
    <property type="evidence" value="ECO:0007669"/>
    <property type="project" value="UniProtKB-KW"/>
</dbReference>
<dbReference type="InterPro" id="IPR018497">
    <property type="entry name" value="Peptidase_M13_C"/>
</dbReference>
<evidence type="ECO:0000256" key="2">
    <source>
        <dbReference type="ARBA" id="ARBA00022670"/>
    </source>
</evidence>
<keyword evidence="2" id="KW-0645">Protease</keyword>
<name>A0A5B8QSF1_9GAMM</name>
<dbReference type="PROSITE" id="PS51257">
    <property type="entry name" value="PROKAR_LIPOPROTEIN"/>
    <property type="match status" value="1"/>
</dbReference>
<dbReference type="PANTHER" id="PTHR11733">
    <property type="entry name" value="ZINC METALLOPROTEASE FAMILY M13 NEPRILYSIN-RELATED"/>
    <property type="match status" value="1"/>
</dbReference>
<dbReference type="GO" id="GO:0016485">
    <property type="term" value="P:protein processing"/>
    <property type="evidence" value="ECO:0007669"/>
    <property type="project" value="TreeGrafter"/>
</dbReference>